<reference evidence="1 2" key="1">
    <citation type="journal article" date="2015" name="Genome Announc.">
        <title>Expanding the biotechnology potential of lactobacilli through comparative genomics of 213 strains and associated genera.</title>
        <authorList>
            <person name="Sun Z."/>
            <person name="Harris H.M."/>
            <person name="McCann A."/>
            <person name="Guo C."/>
            <person name="Argimon S."/>
            <person name="Zhang W."/>
            <person name="Yang X."/>
            <person name="Jeffery I.B."/>
            <person name="Cooney J.C."/>
            <person name="Kagawa T.F."/>
            <person name="Liu W."/>
            <person name="Song Y."/>
            <person name="Salvetti E."/>
            <person name="Wrobel A."/>
            <person name="Rasinkangas P."/>
            <person name="Parkhill J."/>
            <person name="Rea M.C."/>
            <person name="O'Sullivan O."/>
            <person name="Ritari J."/>
            <person name="Douillard F.P."/>
            <person name="Paul Ross R."/>
            <person name="Yang R."/>
            <person name="Briner A.E."/>
            <person name="Felis G.E."/>
            <person name="de Vos W.M."/>
            <person name="Barrangou R."/>
            <person name="Klaenhammer T.R."/>
            <person name="Caufield P.W."/>
            <person name="Cui Y."/>
            <person name="Zhang H."/>
            <person name="O'Toole P.W."/>
        </authorList>
    </citation>
    <scope>NUCLEOTIDE SEQUENCE [LARGE SCALE GENOMIC DNA]</scope>
    <source>
        <strain evidence="1 2">DSM 24301</strain>
    </source>
</reference>
<dbReference type="STRING" id="1293598.IV56_GL001922"/>
<dbReference type="Proteomes" id="UP000050969">
    <property type="component" value="Unassembled WGS sequence"/>
</dbReference>
<evidence type="ECO:0000313" key="2">
    <source>
        <dbReference type="Proteomes" id="UP000050969"/>
    </source>
</evidence>
<comment type="caution">
    <text evidence="1">The sequence shown here is derived from an EMBL/GenBank/DDBJ whole genome shotgun (WGS) entry which is preliminary data.</text>
</comment>
<keyword evidence="2" id="KW-1185">Reference proteome</keyword>
<dbReference type="AlphaFoldDB" id="A0A0R2MTG1"/>
<dbReference type="InterPro" id="IPR012865">
    <property type="entry name" value="DUF1642"/>
</dbReference>
<gene>
    <name evidence="1" type="ORF">IV56_GL001922</name>
</gene>
<dbReference type="RefSeq" id="WP_056993128.1">
    <property type="nucleotide sequence ID" value="NZ_JQCE01000051.1"/>
</dbReference>
<name>A0A0R2MTG1_9LACO</name>
<sequence length="182" mass="20893">MNKHELIFKIKEAFTSLNSDAPALDTAWVMGQVEEYVKSLQPAKEVIPLKWAEYIERRRDIGGKDDEIIYEASIYLEISFDDGSYDRFIKAVVNGYEVEPEKKYLLPIPSAFNDDINAGLHRYASRQTNGLPGDYWDTSEHIFKSEAQDKPNLFITQRQIDSAPDWVKALKPVGVKEDEGQY</sequence>
<dbReference type="Pfam" id="PF07852">
    <property type="entry name" value="DUF1642"/>
    <property type="match status" value="1"/>
</dbReference>
<organism evidence="1 2">
    <name type="scientific">Lacticaseibacillus saniviri JCM 17471 = DSM 24301</name>
    <dbReference type="NCBI Taxonomy" id="1293598"/>
    <lineage>
        <taxon>Bacteria</taxon>
        <taxon>Bacillati</taxon>
        <taxon>Bacillota</taxon>
        <taxon>Bacilli</taxon>
        <taxon>Lactobacillales</taxon>
        <taxon>Lactobacillaceae</taxon>
        <taxon>Lacticaseibacillus</taxon>
    </lineage>
</organism>
<dbReference type="EMBL" id="JQCE01000051">
    <property type="protein sequence ID" value="KRO16156.1"/>
    <property type="molecule type" value="Genomic_DNA"/>
</dbReference>
<dbReference type="PATRIC" id="fig|1293598.4.peg.2004"/>
<evidence type="ECO:0000313" key="1">
    <source>
        <dbReference type="EMBL" id="KRO16156.1"/>
    </source>
</evidence>
<proteinExistence type="predicted"/>
<accession>A0A0R2MTG1</accession>
<protein>
    <submittedName>
        <fullName evidence="1">Uncharacterized protein</fullName>
    </submittedName>
</protein>